<protein>
    <submittedName>
        <fullName evidence="2">Uncharacterized protein</fullName>
    </submittedName>
</protein>
<name>A0A0F9RMD7_9ZZZZ</name>
<proteinExistence type="predicted"/>
<gene>
    <name evidence="2" type="ORF">LCGC14_0877930</name>
</gene>
<accession>A0A0F9RMD7</accession>
<dbReference type="AlphaFoldDB" id="A0A0F9RMD7"/>
<organism evidence="2">
    <name type="scientific">marine sediment metagenome</name>
    <dbReference type="NCBI Taxonomy" id="412755"/>
    <lineage>
        <taxon>unclassified sequences</taxon>
        <taxon>metagenomes</taxon>
        <taxon>ecological metagenomes</taxon>
    </lineage>
</organism>
<sequence>MAIRDAKMDRGSKGVRHEFFPPMPDGPITPVVLSINGTAEQFDVAAFLYVLDNEILYHAASTGHTLSAIHATGIGAWLGCAVFVDRQGTISTLGNPDTGDQDHASEAAAFTSLDAMIDAPPTGKAAIGTITLLTNAADWDGNTDAFDEADLVAANLLGFFGDRRLGAYKPGWPYQVTALRTDCKKMSGVKHLEVLAPDAGYTGILTQCRIEPDIRTVAAVPVKLRFGEFDYAIAGVVYHKNASKLVAFTAAHVVSLDKWGAVLFQINAAGTISTKVVATPQAYANEAAARAALPSPDASNVAIATLIVEADAGTWTANTDDIKTAGDLEAFDLLPVTHDRLLSAPGLVIDPAEAEDFRIGTFTYVIDGVKYSKTTADGNDFTAAHVCALDKWLAILVEINAAGTPATKVPLVSGRSQTASQGFDTATAAIAALPPVTPGKVAVGYILIEADGSTWTANTDDMTAAGDVDNATFVNYTVPTNEIFAAQTALFAAETPTDATLATLYDPRRGADQMVVLLGGTTGTVKAPQVTVEYRPWPLSGDVS</sequence>
<evidence type="ECO:0000313" key="2">
    <source>
        <dbReference type="EMBL" id="KKN26111.1"/>
    </source>
</evidence>
<feature type="region of interest" description="Disordered" evidence="1">
    <location>
        <begin position="1"/>
        <end position="20"/>
    </location>
</feature>
<evidence type="ECO:0000256" key="1">
    <source>
        <dbReference type="SAM" id="MobiDB-lite"/>
    </source>
</evidence>
<comment type="caution">
    <text evidence="2">The sequence shown here is derived from an EMBL/GenBank/DDBJ whole genome shotgun (WGS) entry which is preliminary data.</text>
</comment>
<feature type="compositionally biased region" description="Basic and acidic residues" evidence="1">
    <location>
        <begin position="1"/>
        <end position="19"/>
    </location>
</feature>
<reference evidence="2" key="1">
    <citation type="journal article" date="2015" name="Nature">
        <title>Complex archaea that bridge the gap between prokaryotes and eukaryotes.</title>
        <authorList>
            <person name="Spang A."/>
            <person name="Saw J.H."/>
            <person name="Jorgensen S.L."/>
            <person name="Zaremba-Niedzwiedzka K."/>
            <person name="Martijn J."/>
            <person name="Lind A.E."/>
            <person name="van Eijk R."/>
            <person name="Schleper C."/>
            <person name="Guy L."/>
            <person name="Ettema T.J."/>
        </authorList>
    </citation>
    <scope>NUCLEOTIDE SEQUENCE</scope>
</reference>
<dbReference type="EMBL" id="LAZR01002747">
    <property type="protein sequence ID" value="KKN26111.1"/>
    <property type="molecule type" value="Genomic_DNA"/>
</dbReference>